<dbReference type="EMBL" id="BAMW01000006">
    <property type="protein sequence ID" value="GAN62146.1"/>
    <property type="molecule type" value="Genomic_DNA"/>
</dbReference>
<name>A0A6N3SZU9_9PROT</name>
<proteinExistence type="predicted"/>
<dbReference type="RefSeq" id="WP_052948145.1">
    <property type="nucleotide sequence ID" value="NZ_BAMW01000006.1"/>
</dbReference>
<keyword evidence="1" id="KW-0732">Signal</keyword>
<accession>A0A6N3SZU9</accession>
<protein>
    <submittedName>
        <fullName evidence="3">Uncharacterized protein</fullName>
    </submittedName>
</protein>
<organism evidence="3 5">
    <name type="scientific">Acetobacter indonesiensis</name>
    <dbReference type="NCBI Taxonomy" id="104101"/>
    <lineage>
        <taxon>Bacteria</taxon>
        <taxon>Pseudomonadati</taxon>
        <taxon>Pseudomonadota</taxon>
        <taxon>Alphaproteobacteria</taxon>
        <taxon>Acetobacterales</taxon>
        <taxon>Acetobacteraceae</taxon>
        <taxon>Acetobacter</taxon>
    </lineage>
</organism>
<evidence type="ECO:0000256" key="1">
    <source>
        <dbReference type="SAM" id="SignalP"/>
    </source>
</evidence>
<keyword evidence="4" id="KW-1185">Reference proteome</keyword>
<evidence type="ECO:0000313" key="5">
    <source>
        <dbReference type="Proteomes" id="UP000321104"/>
    </source>
</evidence>
<gene>
    <name evidence="2" type="ORF">Abin_006_136</name>
    <name evidence="3" type="ORF">AIN02nite_01380</name>
</gene>
<comment type="caution">
    <text evidence="3">The sequence shown here is derived from an EMBL/GenBank/DDBJ whole genome shotgun (WGS) entry which is preliminary data.</text>
</comment>
<evidence type="ECO:0000313" key="3">
    <source>
        <dbReference type="EMBL" id="GEN02113.1"/>
    </source>
</evidence>
<dbReference type="Proteomes" id="UP000321104">
    <property type="component" value="Unassembled WGS sequence"/>
</dbReference>
<sequence>MRLARLSALFLLLAGAGGAFSLTLRDQPLEAVPHEAAESPSSHLLHMIETDGARQTAETLNKTHKWSEVRLAVASGQPDTARVVPALMPLADATTARSLQQAMRHALPLYPAVVLASTSQNKGSYFTTQAVCSAKGMSRSWQIRARNAVTALHDIHLSVRADTCLKALTGQNAP</sequence>
<dbReference type="EMBL" id="BJXQ01000001">
    <property type="protein sequence ID" value="GEN02113.1"/>
    <property type="molecule type" value="Genomic_DNA"/>
</dbReference>
<feature type="chain" id="PRO_5026959880" evidence="1">
    <location>
        <begin position="22"/>
        <end position="174"/>
    </location>
</feature>
<evidence type="ECO:0000313" key="2">
    <source>
        <dbReference type="EMBL" id="GAN62146.1"/>
    </source>
</evidence>
<evidence type="ECO:0000313" key="4">
    <source>
        <dbReference type="Proteomes" id="UP000032673"/>
    </source>
</evidence>
<dbReference type="AlphaFoldDB" id="A0A6N3SZU9"/>
<reference evidence="3 5" key="2">
    <citation type="submission" date="2019-07" db="EMBL/GenBank/DDBJ databases">
        <title>Whole genome shotgun sequence of Acetobacter indonesiensis NBRC 16471.</title>
        <authorList>
            <person name="Hosoyama A."/>
            <person name="Uohara A."/>
            <person name="Ohji S."/>
            <person name="Ichikawa N."/>
        </authorList>
    </citation>
    <scope>NUCLEOTIDE SEQUENCE [LARGE SCALE GENOMIC DNA]</scope>
    <source>
        <strain evidence="3 5">NBRC 16471</strain>
    </source>
</reference>
<dbReference type="Proteomes" id="UP000032673">
    <property type="component" value="Unassembled WGS sequence"/>
</dbReference>
<feature type="signal peptide" evidence="1">
    <location>
        <begin position="1"/>
        <end position="21"/>
    </location>
</feature>
<reference evidence="2 4" key="1">
    <citation type="submission" date="2012-11" db="EMBL/GenBank/DDBJ databases">
        <title>Whole genome sequence of Acetobacter indonesiensis 5H-1.</title>
        <authorList>
            <person name="Azuma Y."/>
            <person name="Higashiura N."/>
            <person name="Hirakawa H."/>
            <person name="Matsushita K."/>
        </authorList>
    </citation>
    <scope>NUCLEOTIDE SEQUENCE [LARGE SCALE GENOMIC DNA]</scope>
    <source>
        <strain evidence="2 4">5H-1</strain>
    </source>
</reference>